<dbReference type="PANTHER" id="PTHR35901:SF1">
    <property type="entry name" value="EXONUCLEASE VAPC9"/>
    <property type="match status" value="1"/>
</dbReference>
<evidence type="ECO:0000256" key="6">
    <source>
        <dbReference type="HAMAP-Rule" id="MF_00265"/>
    </source>
</evidence>
<dbReference type="InterPro" id="IPR029060">
    <property type="entry name" value="PIN-like_dom_sf"/>
</dbReference>
<dbReference type="EC" id="3.1.-.-" evidence="6"/>
<feature type="binding site" evidence="6">
    <location>
        <position position="98"/>
    </location>
    <ligand>
        <name>Mg(2+)</name>
        <dbReference type="ChEBI" id="CHEBI:18420"/>
    </ligand>
</feature>
<dbReference type="InterPro" id="IPR051619">
    <property type="entry name" value="TypeII_TA_RNase_PINc/VapC"/>
</dbReference>
<proteinExistence type="inferred from homology"/>
<keyword evidence="4 6" id="KW-0378">Hydrolase</keyword>
<dbReference type="PANTHER" id="PTHR35901">
    <property type="entry name" value="RIBONUCLEASE VAPC3"/>
    <property type="match status" value="1"/>
</dbReference>
<dbReference type="Gene3D" id="3.40.50.1010">
    <property type="entry name" value="5'-nuclease"/>
    <property type="match status" value="1"/>
</dbReference>
<protein>
    <recommendedName>
        <fullName evidence="6">Ribonuclease VapC</fullName>
        <shortName evidence="6">RNase VapC</shortName>
        <ecNumber evidence="6">3.1.-.-</ecNumber>
    </recommendedName>
    <alternativeName>
        <fullName evidence="6">Toxin VapC</fullName>
    </alternativeName>
</protein>
<gene>
    <name evidence="6" type="primary">vapC</name>
    <name evidence="8" type="ORF">E1288_39425</name>
</gene>
<evidence type="ECO:0000256" key="3">
    <source>
        <dbReference type="ARBA" id="ARBA00022723"/>
    </source>
</evidence>
<dbReference type="SUPFAM" id="SSF88723">
    <property type="entry name" value="PIN domain-like"/>
    <property type="match status" value="1"/>
</dbReference>
<keyword evidence="2 6" id="KW-0540">Nuclease</keyword>
<dbReference type="CDD" id="cd09873">
    <property type="entry name" value="PIN_Pae0151-like"/>
    <property type="match status" value="1"/>
</dbReference>
<dbReference type="EMBL" id="SMKW01000089">
    <property type="protein sequence ID" value="TDD38129.1"/>
    <property type="molecule type" value="Genomic_DNA"/>
</dbReference>
<comment type="similarity">
    <text evidence="6">Belongs to the PINc/VapC protein family.</text>
</comment>
<comment type="cofactor">
    <cofactor evidence="6">
        <name>Mg(2+)</name>
        <dbReference type="ChEBI" id="CHEBI:18420"/>
    </cofactor>
</comment>
<comment type="function">
    <text evidence="6">Toxic component of a toxin-antitoxin (TA) system. An RNase.</text>
</comment>
<dbReference type="RefSeq" id="WP_132493782.1">
    <property type="nucleotide sequence ID" value="NZ_SMKW01000089.1"/>
</dbReference>
<evidence type="ECO:0000256" key="1">
    <source>
        <dbReference type="ARBA" id="ARBA00022649"/>
    </source>
</evidence>
<sequence>MKEFVVDASTLVLATTVVSDEARQLRHQLLQSECHAPHHVDAEVGNVLRRQELGGRIEEEAATTALLAMKHLIDHRYPHVGPLSQAAWELRGAITFYDALYVALAAGLDVPLLTADARLSRAPKLPCKVEVVV</sequence>
<name>A0A4R4Y3R3_9PSEU</name>
<dbReference type="GO" id="GO:0004540">
    <property type="term" value="F:RNA nuclease activity"/>
    <property type="evidence" value="ECO:0007669"/>
    <property type="project" value="InterPro"/>
</dbReference>
<dbReference type="InterPro" id="IPR002716">
    <property type="entry name" value="PIN_dom"/>
</dbReference>
<dbReference type="OrthoDB" id="4377304at2"/>
<feature type="domain" description="PIN" evidence="7">
    <location>
        <begin position="5"/>
        <end position="124"/>
    </location>
</feature>
<dbReference type="Proteomes" id="UP000294947">
    <property type="component" value="Unassembled WGS sequence"/>
</dbReference>
<evidence type="ECO:0000313" key="9">
    <source>
        <dbReference type="Proteomes" id="UP000294947"/>
    </source>
</evidence>
<comment type="caution">
    <text evidence="8">The sequence shown here is derived from an EMBL/GenBank/DDBJ whole genome shotgun (WGS) entry which is preliminary data.</text>
</comment>
<dbReference type="GO" id="GO:0090729">
    <property type="term" value="F:toxin activity"/>
    <property type="evidence" value="ECO:0007669"/>
    <property type="project" value="UniProtKB-KW"/>
</dbReference>
<dbReference type="GO" id="GO:0000287">
    <property type="term" value="F:magnesium ion binding"/>
    <property type="evidence" value="ECO:0007669"/>
    <property type="project" value="UniProtKB-UniRule"/>
</dbReference>
<dbReference type="GO" id="GO:0016787">
    <property type="term" value="F:hydrolase activity"/>
    <property type="evidence" value="ECO:0007669"/>
    <property type="project" value="UniProtKB-KW"/>
</dbReference>
<keyword evidence="5 6" id="KW-0460">Magnesium</keyword>
<dbReference type="Pfam" id="PF01850">
    <property type="entry name" value="PIN"/>
    <property type="match status" value="1"/>
</dbReference>
<keyword evidence="6" id="KW-0800">Toxin</keyword>
<keyword evidence="9" id="KW-1185">Reference proteome</keyword>
<accession>A0A4R4Y3R3</accession>
<evidence type="ECO:0000256" key="5">
    <source>
        <dbReference type="ARBA" id="ARBA00022842"/>
    </source>
</evidence>
<dbReference type="AlphaFoldDB" id="A0A4R4Y3R3"/>
<evidence type="ECO:0000256" key="4">
    <source>
        <dbReference type="ARBA" id="ARBA00022801"/>
    </source>
</evidence>
<organism evidence="8 9">
    <name type="scientific">Saccharopolyspora elongata</name>
    <dbReference type="NCBI Taxonomy" id="2530387"/>
    <lineage>
        <taxon>Bacteria</taxon>
        <taxon>Bacillati</taxon>
        <taxon>Actinomycetota</taxon>
        <taxon>Actinomycetes</taxon>
        <taxon>Pseudonocardiales</taxon>
        <taxon>Pseudonocardiaceae</taxon>
        <taxon>Saccharopolyspora</taxon>
    </lineage>
</organism>
<dbReference type="HAMAP" id="MF_00265">
    <property type="entry name" value="VapC_Nob1"/>
    <property type="match status" value="1"/>
</dbReference>
<evidence type="ECO:0000259" key="7">
    <source>
        <dbReference type="Pfam" id="PF01850"/>
    </source>
</evidence>
<feature type="binding site" evidence="6">
    <location>
        <position position="7"/>
    </location>
    <ligand>
        <name>Mg(2+)</name>
        <dbReference type="ChEBI" id="CHEBI:18420"/>
    </ligand>
</feature>
<keyword evidence="3 6" id="KW-0479">Metal-binding</keyword>
<keyword evidence="1 6" id="KW-1277">Toxin-antitoxin system</keyword>
<reference evidence="8 9" key="1">
    <citation type="submission" date="2019-03" db="EMBL/GenBank/DDBJ databases">
        <title>Draft genome sequences of novel Actinobacteria.</title>
        <authorList>
            <person name="Sahin N."/>
            <person name="Ay H."/>
            <person name="Saygin H."/>
        </authorList>
    </citation>
    <scope>NUCLEOTIDE SEQUENCE [LARGE SCALE GENOMIC DNA]</scope>
    <source>
        <strain evidence="8 9">7K502</strain>
    </source>
</reference>
<dbReference type="InterPro" id="IPR022907">
    <property type="entry name" value="VapC_family"/>
</dbReference>
<dbReference type="InterPro" id="IPR044153">
    <property type="entry name" value="PIN_Pae0151-like"/>
</dbReference>
<evidence type="ECO:0000313" key="8">
    <source>
        <dbReference type="EMBL" id="TDD38129.1"/>
    </source>
</evidence>
<evidence type="ECO:0000256" key="2">
    <source>
        <dbReference type="ARBA" id="ARBA00022722"/>
    </source>
</evidence>